<keyword evidence="2 4" id="KW-0560">Oxidoreductase</keyword>
<evidence type="ECO:0000256" key="3">
    <source>
        <dbReference type="SAM" id="Phobius"/>
    </source>
</evidence>
<dbReference type="GO" id="GO:0016020">
    <property type="term" value="C:membrane"/>
    <property type="evidence" value="ECO:0007669"/>
    <property type="project" value="TreeGrafter"/>
</dbReference>
<accession>A0A090T1N4</accession>
<keyword evidence="3" id="KW-1133">Transmembrane helix</keyword>
<keyword evidence="3" id="KW-0812">Transmembrane</keyword>
<keyword evidence="3" id="KW-0472">Membrane</keyword>
<dbReference type="Pfam" id="PF00106">
    <property type="entry name" value="adh_short"/>
    <property type="match status" value="1"/>
</dbReference>
<dbReference type="Proteomes" id="UP000029224">
    <property type="component" value="Unassembled WGS sequence"/>
</dbReference>
<dbReference type="AlphaFoldDB" id="A0A090T1N4"/>
<dbReference type="PRINTS" id="PR00081">
    <property type="entry name" value="GDHRDH"/>
</dbReference>
<dbReference type="InterPro" id="IPR002347">
    <property type="entry name" value="SDR_fam"/>
</dbReference>
<reference evidence="4 5" key="2">
    <citation type="submission" date="2014-09" db="EMBL/GenBank/DDBJ databases">
        <authorList>
            <consortium name="NBRP consortium"/>
            <person name="Sawabe T."/>
            <person name="Meirelles P."/>
            <person name="Nakanishi M."/>
            <person name="Sayaka M."/>
            <person name="Hattori M."/>
            <person name="Ohkuma M."/>
        </authorList>
    </citation>
    <scope>NUCLEOTIDE SEQUENCE [LARGE SCALE GENOMIC DNA]</scope>
    <source>
        <strain evidence="4 5">JCM 19240</strain>
    </source>
</reference>
<reference evidence="4 5" key="1">
    <citation type="submission" date="2014-09" db="EMBL/GenBank/DDBJ databases">
        <title>Vibrio maritimus JCM 19240. (C210) whole genome shotgun sequence.</title>
        <authorList>
            <person name="Sawabe T."/>
            <person name="Meirelles P."/>
            <person name="Nakanishi M."/>
            <person name="Sayaka M."/>
            <person name="Hattori M."/>
            <person name="Ohkuma M."/>
        </authorList>
    </citation>
    <scope>NUCLEOTIDE SEQUENCE [LARGE SCALE GENOMIC DNA]</scope>
    <source>
        <strain evidence="4 5">JCM 19240</strain>
    </source>
</reference>
<comment type="caution">
    <text evidence="4">The sequence shown here is derived from an EMBL/GenBank/DDBJ whole genome shotgun (WGS) entry which is preliminary data.</text>
</comment>
<proteinExistence type="inferred from homology"/>
<comment type="similarity">
    <text evidence="1">Belongs to the short-chain dehydrogenases/reductases (SDR) family.</text>
</comment>
<dbReference type="EMBL" id="BBMT01000002">
    <property type="protein sequence ID" value="GAL32624.1"/>
    <property type="molecule type" value="Genomic_DNA"/>
</dbReference>
<dbReference type="GO" id="GO:0009010">
    <property type="term" value="F:sorbitol-6-phosphate 2-dehydrogenase activity"/>
    <property type="evidence" value="ECO:0007669"/>
    <property type="project" value="UniProtKB-EC"/>
</dbReference>
<evidence type="ECO:0000256" key="1">
    <source>
        <dbReference type="ARBA" id="ARBA00006484"/>
    </source>
</evidence>
<dbReference type="PANTHER" id="PTHR44196:SF1">
    <property type="entry name" value="DEHYDROGENASE_REDUCTASE SDR FAMILY MEMBER 7B"/>
    <property type="match status" value="1"/>
</dbReference>
<sequence>MYASEKANLYLLARNEERLSLIKNDLMVRGASAVYTHPFDANDFESHKALMEEAFTTLGKVDVVLVAHGSLPIQEECNADSLKTITEMNTNGVSVVSILTHIANLMELQKSGNITVITSVAGDRGRQSNYVYGAAKGMVSTFLQGLSQRLSKSGVHVLDIKPGFVDTPMTVEFDKGALWAKPEKVAEIIKKRIEKKSNFSYAPAFWFFIMTIIKSVPRTIFDKVKL</sequence>
<dbReference type="EC" id="1.1.1.140" evidence="4"/>
<name>A0A090T1N4_9VIBR</name>
<dbReference type="InterPro" id="IPR036291">
    <property type="entry name" value="NAD(P)-bd_dom_sf"/>
</dbReference>
<dbReference type="SUPFAM" id="SSF51735">
    <property type="entry name" value="NAD(P)-binding Rossmann-fold domains"/>
    <property type="match status" value="1"/>
</dbReference>
<evidence type="ECO:0000313" key="5">
    <source>
        <dbReference type="Proteomes" id="UP000029224"/>
    </source>
</evidence>
<dbReference type="PANTHER" id="PTHR44196">
    <property type="entry name" value="DEHYDROGENASE/REDUCTASE SDR FAMILY MEMBER 7B"/>
    <property type="match status" value="1"/>
</dbReference>
<dbReference type="NCBIfam" id="NF005489">
    <property type="entry name" value="PRK07102.1"/>
    <property type="match status" value="1"/>
</dbReference>
<dbReference type="Gene3D" id="3.40.50.720">
    <property type="entry name" value="NAD(P)-binding Rossmann-like Domain"/>
    <property type="match status" value="1"/>
</dbReference>
<organism evidence="4 5">
    <name type="scientific">Vibrio maritimus</name>
    <dbReference type="NCBI Taxonomy" id="990268"/>
    <lineage>
        <taxon>Bacteria</taxon>
        <taxon>Pseudomonadati</taxon>
        <taxon>Pseudomonadota</taxon>
        <taxon>Gammaproteobacteria</taxon>
        <taxon>Vibrionales</taxon>
        <taxon>Vibrionaceae</taxon>
        <taxon>Vibrio</taxon>
    </lineage>
</organism>
<evidence type="ECO:0000256" key="2">
    <source>
        <dbReference type="ARBA" id="ARBA00023002"/>
    </source>
</evidence>
<gene>
    <name evidence="4" type="ORF">JCM19240_6056</name>
</gene>
<keyword evidence="5" id="KW-1185">Reference proteome</keyword>
<protein>
    <submittedName>
        <fullName evidence="4">Sorbitol-6-phosphate 2-dehydrogenase</fullName>
        <ecNumber evidence="4">1.1.1.140</ecNumber>
    </submittedName>
</protein>
<feature type="transmembrane region" description="Helical" evidence="3">
    <location>
        <begin position="199"/>
        <end position="216"/>
    </location>
</feature>
<evidence type="ECO:0000313" key="4">
    <source>
        <dbReference type="EMBL" id="GAL32624.1"/>
    </source>
</evidence>